<name>A0ABR1M827_9PEZI</name>
<dbReference type="GeneID" id="92028052"/>
<gene>
    <name evidence="2" type="ORF">J3D65DRAFT_2901</name>
</gene>
<evidence type="ECO:0000313" key="3">
    <source>
        <dbReference type="Proteomes" id="UP001360953"/>
    </source>
</evidence>
<feature type="compositionally biased region" description="Low complexity" evidence="1">
    <location>
        <begin position="69"/>
        <end position="82"/>
    </location>
</feature>
<evidence type="ECO:0000256" key="1">
    <source>
        <dbReference type="SAM" id="MobiDB-lite"/>
    </source>
</evidence>
<dbReference type="EMBL" id="JBBPEH010000001">
    <property type="protein sequence ID" value="KAK7544028.1"/>
    <property type="molecule type" value="Genomic_DNA"/>
</dbReference>
<evidence type="ECO:0000313" key="2">
    <source>
        <dbReference type="EMBL" id="KAK7544028.1"/>
    </source>
</evidence>
<dbReference type="RefSeq" id="XP_066659263.1">
    <property type="nucleotide sequence ID" value="XM_066795146.1"/>
</dbReference>
<organism evidence="2 3">
    <name type="scientific">Phyllosticta citribraziliensis</name>
    <dbReference type="NCBI Taxonomy" id="989973"/>
    <lineage>
        <taxon>Eukaryota</taxon>
        <taxon>Fungi</taxon>
        <taxon>Dikarya</taxon>
        <taxon>Ascomycota</taxon>
        <taxon>Pezizomycotina</taxon>
        <taxon>Dothideomycetes</taxon>
        <taxon>Dothideomycetes incertae sedis</taxon>
        <taxon>Botryosphaeriales</taxon>
        <taxon>Phyllostictaceae</taxon>
        <taxon>Phyllosticta</taxon>
    </lineage>
</organism>
<sequence>MPFFCWRRAQRLLGIVIHQPTGRALNCTAAHRSPSSTGNRSSLTPPPRLACLGPLCSPPPLHHHRLATSPPSSQHSQSRPCSAVPRPPLRPIPTPQTTNHHLHHAHRVRSLRGKFRIQLPEPDCPWSHWPAASRNANPPLAKYWSLSCVDAARVPIKSATAKSLNRRQTDVLGVHAL</sequence>
<proteinExistence type="predicted"/>
<reference evidence="2 3" key="1">
    <citation type="submission" date="2024-04" db="EMBL/GenBank/DDBJ databases">
        <title>Phyllosticta paracitricarpa is synonymous to the EU quarantine fungus P. citricarpa based on phylogenomic analyses.</title>
        <authorList>
            <consortium name="Lawrence Berkeley National Laboratory"/>
            <person name="Van ingen-buijs V.A."/>
            <person name="Van westerhoven A.C."/>
            <person name="Haridas S."/>
            <person name="Skiadas P."/>
            <person name="Martin F."/>
            <person name="Groenewald J.Z."/>
            <person name="Crous P.W."/>
            <person name="Seidl M.F."/>
        </authorList>
    </citation>
    <scope>NUCLEOTIDE SEQUENCE [LARGE SCALE GENOMIC DNA]</scope>
    <source>
        <strain evidence="2 3">CPC 17464</strain>
    </source>
</reference>
<protein>
    <submittedName>
        <fullName evidence="2">Uncharacterized protein</fullName>
    </submittedName>
</protein>
<comment type="caution">
    <text evidence="2">The sequence shown here is derived from an EMBL/GenBank/DDBJ whole genome shotgun (WGS) entry which is preliminary data.</text>
</comment>
<feature type="region of interest" description="Disordered" evidence="1">
    <location>
        <begin position="62"/>
        <end position="86"/>
    </location>
</feature>
<keyword evidence="3" id="KW-1185">Reference proteome</keyword>
<dbReference type="Proteomes" id="UP001360953">
    <property type="component" value="Unassembled WGS sequence"/>
</dbReference>
<accession>A0ABR1M827</accession>